<feature type="compositionally biased region" description="Low complexity" evidence="1">
    <location>
        <begin position="298"/>
        <end position="307"/>
    </location>
</feature>
<evidence type="ECO:0000313" key="3">
    <source>
        <dbReference type="Proteomes" id="UP000466307"/>
    </source>
</evidence>
<name>A0A7K3LUK3_9ACTN</name>
<sequence>MSGTGAATSVDVGANLPALSELSVNEMIAATPLGPILDRPVGDVLAGLGLPGLPEIPPLPPLPGLPPLPTVDLGLLVKPITDLLGGFGTGDLAMADFDPTMVFDGLSTVLETSMTMAQSALELADKLWVGQSSIAAATKTGEASVNSGQLSAQGTGISFDIQTAAGIVAAGLAAVQAILAATIGKMLAAVPLIPSGAGLPLVTGFAAEGLSEATAAVAVTRAQLLAPTTHMTVNGAPVPVTAAPAAATGAAAQSPFAVAGTVLDAIAPMVSTATELPSMLITPMAKMLAAGETTPVRPGGSTAPDGPDGAGGGPPAGAGAVPVRAAAGGGG</sequence>
<organism evidence="2 3">
    <name type="scientific">Gordonia desulfuricans</name>
    <dbReference type="NCBI Taxonomy" id="89051"/>
    <lineage>
        <taxon>Bacteria</taxon>
        <taxon>Bacillati</taxon>
        <taxon>Actinomycetota</taxon>
        <taxon>Actinomycetes</taxon>
        <taxon>Mycobacteriales</taxon>
        <taxon>Gordoniaceae</taxon>
        <taxon>Gordonia</taxon>
    </lineage>
</organism>
<protein>
    <submittedName>
        <fullName evidence="2">Uncharacterized protein</fullName>
    </submittedName>
</protein>
<evidence type="ECO:0000256" key="1">
    <source>
        <dbReference type="SAM" id="MobiDB-lite"/>
    </source>
</evidence>
<reference evidence="2 3" key="1">
    <citation type="submission" date="2020-01" db="EMBL/GenBank/DDBJ databases">
        <title>Investigation of new actinobacteria for the biodesulphurisation of diesel fuel.</title>
        <authorList>
            <person name="Athi Narayanan S.M."/>
        </authorList>
    </citation>
    <scope>NUCLEOTIDE SEQUENCE [LARGE SCALE GENOMIC DNA]</scope>
    <source>
        <strain evidence="2 3">213E</strain>
    </source>
</reference>
<comment type="caution">
    <text evidence="2">The sequence shown here is derived from an EMBL/GenBank/DDBJ whole genome shotgun (WGS) entry which is preliminary data.</text>
</comment>
<feature type="non-terminal residue" evidence="2">
    <location>
        <position position="331"/>
    </location>
</feature>
<dbReference type="AlphaFoldDB" id="A0A7K3LUK3"/>
<dbReference type="RefSeq" id="WP_162128881.1">
    <property type="nucleotide sequence ID" value="NZ_JAADZU010000090.1"/>
</dbReference>
<proteinExistence type="predicted"/>
<feature type="region of interest" description="Disordered" evidence="1">
    <location>
        <begin position="292"/>
        <end position="331"/>
    </location>
</feature>
<evidence type="ECO:0000313" key="2">
    <source>
        <dbReference type="EMBL" id="NDK91953.1"/>
    </source>
</evidence>
<accession>A0A7K3LUK3</accession>
<feature type="compositionally biased region" description="Low complexity" evidence="1">
    <location>
        <begin position="317"/>
        <end position="331"/>
    </location>
</feature>
<gene>
    <name evidence="2" type="ORF">GYA93_20625</name>
</gene>
<keyword evidence="3" id="KW-1185">Reference proteome</keyword>
<dbReference type="EMBL" id="JAADZU010000090">
    <property type="protein sequence ID" value="NDK91953.1"/>
    <property type="molecule type" value="Genomic_DNA"/>
</dbReference>
<dbReference type="Proteomes" id="UP000466307">
    <property type="component" value="Unassembled WGS sequence"/>
</dbReference>